<evidence type="ECO:0000256" key="2">
    <source>
        <dbReference type="SAM" id="Phobius"/>
    </source>
</evidence>
<comment type="caution">
    <text evidence="3">The sequence shown here is derived from an EMBL/GenBank/DDBJ whole genome shotgun (WGS) entry which is preliminary data.</text>
</comment>
<keyword evidence="2" id="KW-0812">Transmembrane</keyword>
<keyword evidence="4" id="KW-1185">Reference proteome</keyword>
<protein>
    <submittedName>
        <fullName evidence="3">Putative membrane protein</fullName>
    </submittedName>
</protein>
<dbReference type="InterPro" id="IPR010380">
    <property type="entry name" value="DUF975"/>
</dbReference>
<feature type="region of interest" description="Disordered" evidence="1">
    <location>
        <begin position="1"/>
        <end position="62"/>
    </location>
</feature>
<gene>
    <name evidence="3" type="ORF">HNR19_000390</name>
</gene>
<feature type="compositionally biased region" description="Gly residues" evidence="1">
    <location>
        <begin position="31"/>
        <end position="62"/>
    </location>
</feature>
<evidence type="ECO:0000313" key="3">
    <source>
        <dbReference type="EMBL" id="NYI99691.1"/>
    </source>
</evidence>
<feature type="transmembrane region" description="Helical" evidence="2">
    <location>
        <begin position="192"/>
        <end position="220"/>
    </location>
</feature>
<name>A0A853BYY4_9ACTN</name>
<accession>A0A853BYY4</accession>
<keyword evidence="2" id="KW-1133">Transmembrane helix</keyword>
<keyword evidence="2" id="KW-0472">Membrane</keyword>
<dbReference type="PANTHER" id="PTHR40076:SF1">
    <property type="entry name" value="MEMBRANE PROTEIN"/>
    <property type="match status" value="1"/>
</dbReference>
<evidence type="ECO:0000256" key="1">
    <source>
        <dbReference type="SAM" id="MobiDB-lite"/>
    </source>
</evidence>
<feature type="transmembrane region" description="Helical" evidence="2">
    <location>
        <begin position="254"/>
        <end position="284"/>
    </location>
</feature>
<feature type="transmembrane region" description="Helical" evidence="2">
    <location>
        <begin position="89"/>
        <end position="116"/>
    </location>
</feature>
<reference evidence="3 4" key="1">
    <citation type="submission" date="2020-07" db="EMBL/GenBank/DDBJ databases">
        <title>Sequencing the genomes of 1000 actinobacteria strains.</title>
        <authorList>
            <person name="Klenk H.-P."/>
        </authorList>
    </citation>
    <scope>NUCLEOTIDE SEQUENCE [LARGE SCALE GENOMIC DNA]</scope>
    <source>
        <strain evidence="3 4">DSM 103833</strain>
    </source>
</reference>
<dbReference type="PANTHER" id="PTHR40076">
    <property type="entry name" value="MEMBRANE PROTEIN-RELATED"/>
    <property type="match status" value="1"/>
</dbReference>
<evidence type="ECO:0000313" key="4">
    <source>
        <dbReference type="Proteomes" id="UP000530424"/>
    </source>
</evidence>
<feature type="compositionally biased region" description="Pro residues" evidence="1">
    <location>
        <begin position="1"/>
        <end position="30"/>
    </location>
</feature>
<dbReference type="RefSeq" id="WP_179666309.1">
    <property type="nucleotide sequence ID" value="NZ_JACCFP010000001.1"/>
</dbReference>
<dbReference type="EMBL" id="JACCFP010000001">
    <property type="protein sequence ID" value="NYI99691.1"/>
    <property type="molecule type" value="Genomic_DNA"/>
</dbReference>
<dbReference type="AlphaFoldDB" id="A0A853BYY4"/>
<organism evidence="3 4">
    <name type="scientific">Nocardioides thalensis</name>
    <dbReference type="NCBI Taxonomy" id="1914755"/>
    <lineage>
        <taxon>Bacteria</taxon>
        <taxon>Bacillati</taxon>
        <taxon>Actinomycetota</taxon>
        <taxon>Actinomycetes</taxon>
        <taxon>Propionibacteriales</taxon>
        <taxon>Nocardioidaceae</taxon>
        <taxon>Nocardioides</taxon>
    </lineage>
</organism>
<sequence length="300" mass="30521">MSGNQPPPPPNFGGPPPPQPPGGGVPPQPPGGGGYGGPPQPPGGGGYGGPPQPPGGGYGGAPVGGSAPDVGTVVSWSWAKFQANMSQMIIAALAIFIGALVILGVGFFLVFAVLAGDGLECVDRDSFGYCTEYDTGGAGFFVTMLVMALTFGLFFVYAQVVGSGMIRGMLGVTNGLPFKAGDVFKFQNLGPVIVLSLLIGAGVAIGSILCYVPGLIFGFASQYALYFLIDKNLSPVDSIKASFNLVKDNLGPTIIWYLVSLLIILVGELVCLVGLLAAIPVVLLGTAYMYKSLTGQAVAA</sequence>
<feature type="transmembrane region" description="Helical" evidence="2">
    <location>
        <begin position="136"/>
        <end position="158"/>
    </location>
</feature>
<proteinExistence type="predicted"/>
<dbReference type="Proteomes" id="UP000530424">
    <property type="component" value="Unassembled WGS sequence"/>
</dbReference>